<comment type="caution">
    <text evidence="8">The sequence shown here is derived from an EMBL/GenBank/DDBJ whole genome shotgun (WGS) entry which is preliminary data.</text>
</comment>
<evidence type="ECO:0000256" key="5">
    <source>
        <dbReference type="ARBA" id="ARBA00023239"/>
    </source>
</evidence>
<dbReference type="SUPFAM" id="SSF55904">
    <property type="entry name" value="Ornithine decarboxylase C-terminal domain"/>
    <property type="match status" value="1"/>
</dbReference>
<dbReference type="InterPro" id="IPR015424">
    <property type="entry name" value="PyrdxlP-dep_Trfase"/>
</dbReference>
<dbReference type="EMBL" id="JAPQER010000004">
    <property type="protein sequence ID" value="MCY6484778.1"/>
    <property type="molecule type" value="Genomic_DNA"/>
</dbReference>
<proteinExistence type="inferred from homology"/>
<sequence length="491" mass="56337">MSKLPLIEGVLGYIKENNISLCMPGHKGGKGFLDTAIGRELYKNIIECDITEVDGVDNLHNPEGIIKEAQERLSRFYGSKKSYFLVNGSTSGNLTMIFSTFNEGDKVIVERNCHKSIFNGIILRKLKPVYVKNKLNSKFDAPLSIDEEHFLSVLKENEDAKGIIITYPNYYGVCPNLRFIIREAKKKNMKVLVDSAHGAHFGVCEELPENAVKLGADMVVVSSHKTLPSFTQTAYLHVRNSIDIDKVEFYMKMFLSTSPSYMLMCSMDYGRFYLQEHGKQAYKELIKRTNLYREKINRLEAFHILSEEDLDIVHNSLDVSRYVINIEKGYSASKLSKYLRENKIQVEMNDNQNIILIFSPWNDEGDFKILYEVLKKCSIEKLKNKYYNILNYDIPESKLMPYEVIDKNKKYIDLDRAQGKICAEAIVPYPPGVPLVMIGEIITKKIIDMIKYYLENGTEIMGTTKSNGAFIENREKCMVKVIEENKKGEDE</sequence>
<dbReference type="RefSeq" id="WP_268041099.1">
    <property type="nucleotide sequence ID" value="NZ_JAPQER010000004.1"/>
</dbReference>
<dbReference type="InterPro" id="IPR036633">
    <property type="entry name" value="Prn/Lys/Arg_de-COase_C_sf"/>
</dbReference>
<comment type="cofactor">
    <cofactor evidence="1">
        <name>pyridoxal 5'-phosphate</name>
        <dbReference type="ChEBI" id="CHEBI:597326"/>
    </cofactor>
</comment>
<feature type="domain" description="Orn/Lys/Arg decarboxylases family 1 pyridoxal-P attachment site" evidence="6">
    <location>
        <begin position="5"/>
        <end position="305"/>
    </location>
</feature>
<keyword evidence="4" id="KW-0663">Pyridoxal phosphate</keyword>
<comment type="similarity">
    <text evidence="2">Belongs to the Orn/Lys/Arg decarboxylase class-I family.</text>
</comment>
<accession>A0ABT4D417</accession>
<dbReference type="Gene3D" id="3.90.100.10">
    <property type="entry name" value="Orn/Lys/Arg decarboxylase, C-terminal domain"/>
    <property type="match status" value="1"/>
</dbReference>
<organism evidence="8 9">
    <name type="scientific">Clostridium aestuarii</name>
    <dbReference type="NCBI Taxonomy" id="338193"/>
    <lineage>
        <taxon>Bacteria</taxon>
        <taxon>Bacillati</taxon>
        <taxon>Bacillota</taxon>
        <taxon>Clostridia</taxon>
        <taxon>Eubacteriales</taxon>
        <taxon>Clostridiaceae</taxon>
        <taxon>Clostridium</taxon>
    </lineage>
</organism>
<dbReference type="GO" id="GO:0008483">
    <property type="term" value="F:transaminase activity"/>
    <property type="evidence" value="ECO:0007669"/>
    <property type="project" value="UniProtKB-KW"/>
</dbReference>
<evidence type="ECO:0000256" key="2">
    <source>
        <dbReference type="ARBA" id="ARBA00010671"/>
    </source>
</evidence>
<dbReference type="PANTHER" id="PTHR43277">
    <property type="entry name" value="ARGININE DECARBOXYLASE"/>
    <property type="match status" value="1"/>
</dbReference>
<name>A0ABT4D417_9CLOT</name>
<evidence type="ECO:0000259" key="7">
    <source>
        <dbReference type="Pfam" id="PF03711"/>
    </source>
</evidence>
<evidence type="ECO:0000259" key="6">
    <source>
        <dbReference type="Pfam" id="PF01276"/>
    </source>
</evidence>
<keyword evidence="3" id="KW-0210">Decarboxylase</keyword>
<dbReference type="InterPro" id="IPR008286">
    <property type="entry name" value="Prn/Lys/Arg_de-COase_C"/>
</dbReference>
<dbReference type="CDD" id="cd00615">
    <property type="entry name" value="Orn_deC_like"/>
    <property type="match status" value="1"/>
</dbReference>
<keyword evidence="8" id="KW-0808">Transferase</keyword>
<keyword evidence="8" id="KW-0032">Aminotransferase</keyword>
<dbReference type="Pfam" id="PF03711">
    <property type="entry name" value="OKR_DC_1_C"/>
    <property type="match status" value="1"/>
</dbReference>
<evidence type="ECO:0000256" key="1">
    <source>
        <dbReference type="ARBA" id="ARBA00001933"/>
    </source>
</evidence>
<dbReference type="InterPro" id="IPR052357">
    <property type="entry name" value="Orn_Lys_Arg_decarboxylase-I"/>
</dbReference>
<feature type="domain" description="Orn/Lys/Arg decarboxylase C-terminal" evidence="7">
    <location>
        <begin position="370"/>
        <end position="453"/>
    </location>
</feature>
<evidence type="ECO:0000256" key="3">
    <source>
        <dbReference type="ARBA" id="ARBA00022793"/>
    </source>
</evidence>
<keyword evidence="5" id="KW-0456">Lyase</keyword>
<evidence type="ECO:0000313" key="9">
    <source>
        <dbReference type="Proteomes" id="UP001078443"/>
    </source>
</evidence>
<dbReference type="PANTHER" id="PTHR43277:SF4">
    <property type="entry name" value="ARGININE DECARBOXYLASE"/>
    <property type="match status" value="1"/>
</dbReference>
<evidence type="ECO:0000256" key="4">
    <source>
        <dbReference type="ARBA" id="ARBA00022898"/>
    </source>
</evidence>
<dbReference type="SUPFAM" id="SSF53383">
    <property type="entry name" value="PLP-dependent transferases"/>
    <property type="match status" value="1"/>
</dbReference>
<keyword evidence="9" id="KW-1185">Reference proteome</keyword>
<gene>
    <name evidence="8" type="ORF">OW763_10545</name>
</gene>
<dbReference type="InterPro" id="IPR015421">
    <property type="entry name" value="PyrdxlP-dep_Trfase_major"/>
</dbReference>
<evidence type="ECO:0000313" key="8">
    <source>
        <dbReference type="EMBL" id="MCY6484778.1"/>
    </source>
</evidence>
<reference evidence="8" key="1">
    <citation type="submission" date="2022-12" db="EMBL/GenBank/DDBJ databases">
        <authorList>
            <person name="Wang J."/>
        </authorList>
    </citation>
    <scope>NUCLEOTIDE SEQUENCE</scope>
    <source>
        <strain evidence="8">HY-45-18</strain>
    </source>
</reference>
<dbReference type="Pfam" id="PF01276">
    <property type="entry name" value="OKR_DC_1"/>
    <property type="match status" value="1"/>
</dbReference>
<dbReference type="Proteomes" id="UP001078443">
    <property type="component" value="Unassembled WGS sequence"/>
</dbReference>
<protein>
    <submittedName>
        <fullName evidence="8">Aminotransferase class I/II-fold pyridoxal phosphate-dependent enzyme</fullName>
    </submittedName>
</protein>
<dbReference type="Gene3D" id="3.40.640.10">
    <property type="entry name" value="Type I PLP-dependent aspartate aminotransferase-like (Major domain)"/>
    <property type="match status" value="1"/>
</dbReference>
<dbReference type="InterPro" id="IPR000310">
    <property type="entry name" value="Orn/Lys/Arg_deCO2ase_major_dom"/>
</dbReference>